<feature type="region of interest" description="Disordered" evidence="1">
    <location>
        <begin position="1"/>
        <end position="21"/>
    </location>
</feature>
<organism evidence="2 3">
    <name type="scientific">Pyrinomonas methylaliphatogenes</name>
    <dbReference type="NCBI Taxonomy" id="454194"/>
    <lineage>
        <taxon>Bacteria</taxon>
        <taxon>Pseudomonadati</taxon>
        <taxon>Acidobacteriota</taxon>
        <taxon>Blastocatellia</taxon>
        <taxon>Blastocatellales</taxon>
        <taxon>Pyrinomonadaceae</taxon>
        <taxon>Pyrinomonas</taxon>
    </lineage>
</organism>
<feature type="region of interest" description="Disordered" evidence="1">
    <location>
        <begin position="45"/>
        <end position="86"/>
    </location>
</feature>
<dbReference type="OrthoDB" id="574580at2"/>
<reference evidence="2 3" key="2">
    <citation type="submission" date="2015-01" db="EMBL/GenBank/DDBJ databases">
        <title>Complete genome sequence of Pyrinomonas methylaliphatogenes type strain K22T.</title>
        <authorList>
            <person name="Lee K.C.Y."/>
            <person name="Power J.F."/>
            <person name="Dunfield P.F."/>
            <person name="Morgan X.C."/>
            <person name="Huttenhower C."/>
            <person name="Stott M.B."/>
        </authorList>
    </citation>
    <scope>NUCLEOTIDE SEQUENCE [LARGE SCALE GENOMIC DNA]</scope>
    <source>
        <strain evidence="2 3">K22</strain>
    </source>
</reference>
<dbReference type="EMBL" id="CBXV010000006">
    <property type="protein sequence ID" value="CDM65702.1"/>
    <property type="molecule type" value="Genomic_DNA"/>
</dbReference>
<dbReference type="AlphaFoldDB" id="A0A0B6WY91"/>
<reference evidence="2 3" key="1">
    <citation type="submission" date="2013-12" db="EMBL/GenBank/DDBJ databases">
        <authorList>
            <person name="Stott M."/>
        </authorList>
    </citation>
    <scope>NUCLEOTIDE SEQUENCE [LARGE SCALE GENOMIC DNA]</scope>
    <source>
        <strain evidence="2 3">K22</strain>
    </source>
</reference>
<proteinExistence type="predicted"/>
<gene>
    <name evidence="2" type="ORF">PYK22_01708</name>
</gene>
<dbReference type="RefSeq" id="WP_060635493.1">
    <property type="nucleotide sequence ID" value="NZ_CBXV010000006.1"/>
</dbReference>
<evidence type="ECO:0000313" key="3">
    <source>
        <dbReference type="Proteomes" id="UP000031518"/>
    </source>
</evidence>
<evidence type="ECO:0000313" key="2">
    <source>
        <dbReference type="EMBL" id="CDM65702.1"/>
    </source>
</evidence>
<accession>A0A0B6WY91</accession>
<keyword evidence="3" id="KW-1185">Reference proteome</keyword>
<dbReference type="InterPro" id="IPR046298">
    <property type="entry name" value="DUF6335"/>
</dbReference>
<dbReference type="Pfam" id="PF19861">
    <property type="entry name" value="DUF6335"/>
    <property type="match status" value="1"/>
</dbReference>
<dbReference type="Proteomes" id="UP000031518">
    <property type="component" value="Unassembled WGS sequence"/>
</dbReference>
<feature type="region of interest" description="Disordered" evidence="1">
    <location>
        <begin position="113"/>
        <end position="132"/>
    </location>
</feature>
<sequence>MPRKKAEDFEYLSNDPDFVPDPEIEEFMEEEIARAPRDPELLARRLRQHPEASPEDAAGDIDAEWESVNSSGEETVGGDNPTPDQDIVEEIGRAVGLSFEDNEELDVLDKIERRDRDRFELDPRSKTPDDSI</sequence>
<protein>
    <submittedName>
        <fullName evidence="2">Uncharacterized protein</fullName>
    </submittedName>
</protein>
<feature type="compositionally biased region" description="Acidic residues" evidence="1">
    <location>
        <begin position="53"/>
        <end position="65"/>
    </location>
</feature>
<evidence type="ECO:0000256" key="1">
    <source>
        <dbReference type="SAM" id="MobiDB-lite"/>
    </source>
</evidence>
<name>A0A0B6WY91_9BACT</name>